<evidence type="ECO:0000256" key="1">
    <source>
        <dbReference type="ARBA" id="ARBA00006865"/>
    </source>
</evidence>
<dbReference type="PANTHER" id="PTHR10963">
    <property type="entry name" value="GLYCOSYL HYDROLASE-RELATED"/>
    <property type="match status" value="1"/>
</dbReference>
<reference evidence="4" key="1">
    <citation type="submission" date="2018-04" db="EMBL/GenBank/DDBJ databases">
        <authorList>
            <person name="Watanabe M."/>
            <person name="Kojima H."/>
        </authorList>
    </citation>
    <scope>NUCLEOTIDE SEQUENCE [LARGE SCALE GENOMIC DNA]</scope>
    <source>
        <strain evidence="4">Dysh456</strain>
    </source>
</reference>
<dbReference type="RefSeq" id="WP_198410678.1">
    <property type="nucleotide sequence ID" value="NZ_AP018560.1"/>
</dbReference>
<name>A0A2Z6E402_9GAMM</name>
<evidence type="ECO:0000313" key="3">
    <source>
        <dbReference type="EMBL" id="BBD79723.1"/>
    </source>
</evidence>
<organism evidence="3 4">
    <name type="scientific">Aerosticca soli</name>
    <dbReference type="NCBI Taxonomy" id="2010829"/>
    <lineage>
        <taxon>Bacteria</taxon>
        <taxon>Pseudomonadati</taxon>
        <taxon>Pseudomonadota</taxon>
        <taxon>Gammaproteobacteria</taxon>
        <taxon>Lysobacterales</taxon>
        <taxon>Rhodanobacteraceae</taxon>
        <taxon>Aerosticca</taxon>
    </lineage>
</organism>
<feature type="domain" description="GH16" evidence="2">
    <location>
        <begin position="13"/>
        <end position="297"/>
    </location>
</feature>
<keyword evidence="4" id="KW-1185">Reference proteome</keyword>
<comment type="similarity">
    <text evidence="1">Belongs to the glycosyl hydrolase 16 family.</text>
</comment>
<protein>
    <submittedName>
        <fullName evidence="3">Carbohydrate binding family 6</fullName>
    </submittedName>
</protein>
<dbReference type="InterPro" id="IPR050546">
    <property type="entry name" value="Glycosyl_Hydrlase_16"/>
</dbReference>
<gene>
    <name evidence="3" type="ORF">ALSL_1060</name>
</gene>
<dbReference type="Proteomes" id="UP000270530">
    <property type="component" value="Chromosome"/>
</dbReference>
<dbReference type="InterPro" id="IPR000757">
    <property type="entry name" value="Beta-glucanase-like"/>
</dbReference>
<dbReference type="EMBL" id="AP018560">
    <property type="protein sequence ID" value="BBD79723.1"/>
    <property type="molecule type" value="Genomic_DNA"/>
</dbReference>
<dbReference type="GO" id="GO:0004553">
    <property type="term" value="F:hydrolase activity, hydrolyzing O-glycosyl compounds"/>
    <property type="evidence" value="ECO:0007669"/>
    <property type="project" value="InterPro"/>
</dbReference>
<evidence type="ECO:0000313" key="4">
    <source>
        <dbReference type="Proteomes" id="UP000270530"/>
    </source>
</evidence>
<dbReference type="GO" id="GO:0005975">
    <property type="term" value="P:carbohydrate metabolic process"/>
    <property type="evidence" value="ECO:0007669"/>
    <property type="project" value="InterPro"/>
</dbReference>
<dbReference type="PANTHER" id="PTHR10963:SF60">
    <property type="entry name" value="GRAM-NEGATIVE BACTERIA-BINDING PROTEIN 1-RELATED"/>
    <property type="match status" value="1"/>
</dbReference>
<dbReference type="Gene3D" id="2.60.120.200">
    <property type="match status" value="1"/>
</dbReference>
<sequence>MLCLGLALSVTGVAGAEIPRPPGWTPVLVDDFDGPAGSAPSAERWRVDLGHGYPGGPPNWGTQEIQRYTADPANLALDGEGHLLISPQRGPDGEWTSARIESVRDDFLAPAGGMLRIEARILMPGVSGQAALGYWPAFWALGRSYRETGAWPAAGEFDIMESVNGLDSVWGILHCDVNPGGACGEPHGIGASRACPGTPCPGHFHVYTFEWDRSVTPEELRWYVDGQLLNRIVQTQLPAATWRALTDQGGFFLLLNVAIGGGFSFAMAGWISTPTPATEPGHPMAVDYVAVWTRPGPAAQPARSTRP</sequence>
<dbReference type="KEGG" id="rbd:ALSL_1060"/>
<dbReference type="InterPro" id="IPR013320">
    <property type="entry name" value="ConA-like_dom_sf"/>
</dbReference>
<evidence type="ECO:0000259" key="2">
    <source>
        <dbReference type="PROSITE" id="PS51762"/>
    </source>
</evidence>
<proteinExistence type="inferred from homology"/>
<reference evidence="4" key="2">
    <citation type="submission" date="2018-06" db="EMBL/GenBank/DDBJ databases">
        <title>Genome sequence of Rhodanobacteraceae bacterium strain Dysh456.</title>
        <authorList>
            <person name="Fukui M."/>
        </authorList>
    </citation>
    <scope>NUCLEOTIDE SEQUENCE [LARGE SCALE GENOMIC DNA]</scope>
    <source>
        <strain evidence="4">Dysh456</strain>
    </source>
</reference>
<dbReference type="PROSITE" id="PS51762">
    <property type="entry name" value="GH16_2"/>
    <property type="match status" value="1"/>
</dbReference>
<dbReference type="AlphaFoldDB" id="A0A2Z6E402"/>
<dbReference type="SUPFAM" id="SSF49899">
    <property type="entry name" value="Concanavalin A-like lectins/glucanases"/>
    <property type="match status" value="1"/>
</dbReference>
<accession>A0A2Z6E402</accession>